<evidence type="ECO:0000256" key="2">
    <source>
        <dbReference type="ARBA" id="ARBA00022475"/>
    </source>
</evidence>
<feature type="binding site" evidence="7">
    <location>
        <position position="150"/>
    </location>
    <ligand>
        <name>Mg(2+)</name>
        <dbReference type="ChEBI" id="CHEBI:18420"/>
    </ligand>
</feature>
<evidence type="ECO:0000313" key="10">
    <source>
        <dbReference type="Proteomes" id="UP000252554"/>
    </source>
</evidence>
<comment type="cofactor">
    <cofactor evidence="7">
        <name>Mg(2+)</name>
        <dbReference type="ChEBI" id="CHEBI:18420"/>
    </cofactor>
</comment>
<dbReference type="InterPro" id="IPR000715">
    <property type="entry name" value="Glycosyl_transferase_4"/>
</dbReference>
<dbReference type="AlphaFoldDB" id="A0A365PU18"/>
<organism evidence="9 10">
    <name type="scientific">Stutzerimonas zhaodongensis</name>
    <dbReference type="NCBI Taxonomy" id="1176257"/>
    <lineage>
        <taxon>Bacteria</taxon>
        <taxon>Pseudomonadati</taxon>
        <taxon>Pseudomonadota</taxon>
        <taxon>Gammaproteobacteria</taxon>
        <taxon>Pseudomonadales</taxon>
        <taxon>Pseudomonadaceae</taxon>
        <taxon>Stutzerimonas</taxon>
    </lineage>
</organism>
<feature type="transmembrane region" description="Helical" evidence="8">
    <location>
        <begin position="215"/>
        <end position="233"/>
    </location>
</feature>
<dbReference type="GO" id="GO:0009103">
    <property type="term" value="P:lipopolysaccharide biosynthetic process"/>
    <property type="evidence" value="ECO:0007669"/>
    <property type="project" value="TreeGrafter"/>
</dbReference>
<comment type="subcellular location">
    <subcellularLocation>
        <location evidence="1">Cell membrane</location>
        <topology evidence="1">Multi-pass membrane protein</topology>
    </subcellularLocation>
</comment>
<evidence type="ECO:0000256" key="4">
    <source>
        <dbReference type="ARBA" id="ARBA00022692"/>
    </source>
</evidence>
<feature type="transmembrane region" description="Helical" evidence="8">
    <location>
        <begin position="72"/>
        <end position="89"/>
    </location>
</feature>
<protein>
    <submittedName>
        <fullName evidence="9">Glycosyl transferase</fullName>
    </submittedName>
</protein>
<keyword evidence="7" id="KW-0460">Magnesium</keyword>
<name>A0A365PU18_9GAMM</name>
<dbReference type="Proteomes" id="UP000252554">
    <property type="component" value="Unassembled WGS sequence"/>
</dbReference>
<evidence type="ECO:0000256" key="7">
    <source>
        <dbReference type="PIRSR" id="PIRSR600715-1"/>
    </source>
</evidence>
<evidence type="ECO:0000256" key="3">
    <source>
        <dbReference type="ARBA" id="ARBA00022679"/>
    </source>
</evidence>
<evidence type="ECO:0000313" key="9">
    <source>
        <dbReference type="EMBL" id="RBA56872.1"/>
    </source>
</evidence>
<keyword evidence="7" id="KW-0479">Metal-binding</keyword>
<feature type="transmembrane region" description="Helical" evidence="8">
    <location>
        <begin position="283"/>
        <end position="303"/>
    </location>
</feature>
<dbReference type="PANTHER" id="PTHR22926">
    <property type="entry name" value="PHOSPHO-N-ACETYLMURAMOYL-PENTAPEPTIDE-TRANSFERASE"/>
    <property type="match status" value="1"/>
</dbReference>
<comment type="caution">
    <text evidence="9">The sequence shown here is derived from an EMBL/GenBank/DDBJ whole genome shotgun (WGS) entry which is preliminary data.</text>
</comment>
<keyword evidence="5 8" id="KW-1133">Transmembrane helix</keyword>
<sequence length="341" mass="36553">MIWLVFAFAALASYVLTGTLRSYALKRSLLDTPNARSSHTTPTPRGGGMAIVIMFLGLILVLWHWGSVDEPLAFALLGTGSGIAALGFADDHGHIAARWRLLGHFVGASWSLFWLGGLPPLVIFGALFDLGWTGHLLAVFFLVWLLNLYNFMDGIDGIAAVQAICACGGAVLCYAAADSSGLALVTGVPELLLVGAVAGFFCWNFPRARIFMGDAGSGFLGIVIGVFALQAAGQEPRLFWSWLILIGVFVVDATFTLLRRLLRGEAVYQAHRSHAYQAAARRFGRHVPVTLSVALIDLCWLLPWALGVAAGRVDGAVALMIAYLPLMGLCIWLRAGAAERV</sequence>
<feature type="transmembrane region" description="Helical" evidence="8">
    <location>
        <begin position="101"/>
        <end position="126"/>
    </location>
</feature>
<keyword evidence="2" id="KW-1003">Cell membrane</keyword>
<dbReference type="EMBL" id="QNTV01000009">
    <property type="protein sequence ID" value="RBA56872.1"/>
    <property type="molecule type" value="Genomic_DNA"/>
</dbReference>
<feature type="transmembrane region" description="Helical" evidence="8">
    <location>
        <begin position="239"/>
        <end position="262"/>
    </location>
</feature>
<dbReference type="CDD" id="cd06854">
    <property type="entry name" value="GT_WbpL_WbcO_like"/>
    <property type="match status" value="1"/>
</dbReference>
<dbReference type="PANTHER" id="PTHR22926:SF3">
    <property type="entry name" value="UNDECAPRENYL-PHOSPHATE ALPHA-N-ACETYLGLUCOSAMINYL 1-PHOSPHATE TRANSFERASE"/>
    <property type="match status" value="1"/>
</dbReference>
<gene>
    <name evidence="9" type="ORF">DQ403_13230</name>
</gene>
<reference evidence="9 10" key="1">
    <citation type="submission" date="2018-06" db="EMBL/GenBank/DDBJ databases">
        <title>Whole genome sequencing of four bacterial strains from South Shetland trench revealing bio-synthetic gene clusters.</title>
        <authorList>
            <person name="Abdel-Mageed W.M."/>
            <person name="Lehri B."/>
            <person name="Jarmusch S.A."/>
            <person name="Miranda K."/>
            <person name="Goodfellow M."/>
            <person name="Jaspars M."/>
            <person name="Karlyshev A.V."/>
        </authorList>
    </citation>
    <scope>NUCLEOTIDE SEQUENCE [LARGE SCALE GENOMIC DNA]</scope>
    <source>
        <strain evidence="9 10">SST2</strain>
    </source>
</reference>
<feature type="transmembrane region" description="Helical" evidence="8">
    <location>
        <begin position="183"/>
        <end position="203"/>
    </location>
</feature>
<evidence type="ECO:0000256" key="8">
    <source>
        <dbReference type="SAM" id="Phobius"/>
    </source>
</evidence>
<feature type="transmembrane region" description="Helical" evidence="8">
    <location>
        <begin position="46"/>
        <end position="66"/>
    </location>
</feature>
<dbReference type="RefSeq" id="WP_128120681.1">
    <property type="nucleotide sequence ID" value="NZ_QNTV01000009.1"/>
</dbReference>
<evidence type="ECO:0000256" key="1">
    <source>
        <dbReference type="ARBA" id="ARBA00004651"/>
    </source>
</evidence>
<dbReference type="GO" id="GO:0071555">
    <property type="term" value="P:cell wall organization"/>
    <property type="evidence" value="ECO:0007669"/>
    <property type="project" value="TreeGrafter"/>
</dbReference>
<dbReference type="GO" id="GO:0005886">
    <property type="term" value="C:plasma membrane"/>
    <property type="evidence" value="ECO:0007669"/>
    <property type="project" value="UniProtKB-SubCell"/>
</dbReference>
<dbReference type="GO" id="GO:0044038">
    <property type="term" value="P:cell wall macromolecule biosynthetic process"/>
    <property type="evidence" value="ECO:0007669"/>
    <property type="project" value="TreeGrafter"/>
</dbReference>
<evidence type="ECO:0000256" key="5">
    <source>
        <dbReference type="ARBA" id="ARBA00022989"/>
    </source>
</evidence>
<dbReference type="GO" id="GO:0046872">
    <property type="term" value="F:metal ion binding"/>
    <property type="evidence" value="ECO:0007669"/>
    <property type="project" value="UniProtKB-KW"/>
</dbReference>
<feature type="binding site" evidence="7">
    <location>
        <position position="214"/>
    </location>
    <ligand>
        <name>Mg(2+)</name>
        <dbReference type="ChEBI" id="CHEBI:18420"/>
    </ligand>
</feature>
<proteinExistence type="predicted"/>
<keyword evidence="6 8" id="KW-0472">Membrane</keyword>
<feature type="transmembrane region" description="Helical" evidence="8">
    <location>
        <begin position="315"/>
        <end position="335"/>
    </location>
</feature>
<dbReference type="GO" id="GO:0016780">
    <property type="term" value="F:phosphotransferase activity, for other substituted phosphate groups"/>
    <property type="evidence" value="ECO:0007669"/>
    <property type="project" value="InterPro"/>
</dbReference>
<accession>A0A365PU18</accession>
<dbReference type="Pfam" id="PF00953">
    <property type="entry name" value="Glycos_transf_4"/>
    <property type="match status" value="1"/>
</dbReference>
<feature type="transmembrane region" description="Helical" evidence="8">
    <location>
        <begin position="132"/>
        <end position="151"/>
    </location>
</feature>
<keyword evidence="4 8" id="KW-0812">Transmembrane</keyword>
<feature type="transmembrane region" description="Helical" evidence="8">
    <location>
        <begin position="6"/>
        <end position="25"/>
    </location>
</feature>
<feature type="transmembrane region" description="Helical" evidence="8">
    <location>
        <begin position="158"/>
        <end position="177"/>
    </location>
</feature>
<evidence type="ECO:0000256" key="6">
    <source>
        <dbReference type="ARBA" id="ARBA00023136"/>
    </source>
</evidence>
<keyword evidence="3 9" id="KW-0808">Transferase</keyword>